<gene>
    <name evidence="1" type="ORF">PAHAL_7G157000</name>
</gene>
<dbReference type="PANTHER" id="PTHR10894">
    <property type="entry name" value="NUCLEOLAR PROTEIN 5 NUCLEOLAR PROTEIN NOP5 NOP58"/>
    <property type="match status" value="1"/>
</dbReference>
<reference evidence="1" key="1">
    <citation type="submission" date="2018-04" db="EMBL/GenBank/DDBJ databases">
        <title>WGS assembly of Panicum hallii.</title>
        <authorList>
            <person name="Lovell J."/>
            <person name="Jenkins J."/>
            <person name="Lowry D."/>
            <person name="Mamidi S."/>
            <person name="Sreedasyam A."/>
            <person name="Weng X."/>
            <person name="Barry K."/>
            <person name="Bonette J."/>
            <person name="Campitelli B."/>
            <person name="Daum C."/>
            <person name="Gordon S."/>
            <person name="Gould B."/>
            <person name="Lipzen A."/>
            <person name="Macqueen A."/>
            <person name="Palacio-Mejia J."/>
            <person name="Plott C."/>
            <person name="Shakirov E."/>
            <person name="Shu S."/>
            <person name="Yoshinaga Y."/>
            <person name="Zane M."/>
            <person name="Rokhsar D."/>
            <person name="Grimwood J."/>
            <person name="Schmutz J."/>
            <person name="Juenger T."/>
        </authorList>
    </citation>
    <scope>NUCLEOTIDE SEQUENCE [LARGE SCALE GENOMIC DNA]</scope>
    <source>
        <strain evidence="1">FIL2</strain>
    </source>
</reference>
<dbReference type="EMBL" id="CM008052">
    <property type="protein sequence ID" value="PVH35340.1"/>
    <property type="molecule type" value="Genomic_DNA"/>
</dbReference>
<dbReference type="GO" id="GO:0032040">
    <property type="term" value="C:small-subunit processome"/>
    <property type="evidence" value="ECO:0007669"/>
    <property type="project" value="InterPro"/>
</dbReference>
<dbReference type="Proteomes" id="UP000243499">
    <property type="component" value="Chromosome 7"/>
</dbReference>
<dbReference type="GO" id="GO:0031428">
    <property type="term" value="C:box C/D methylation guide snoRNP complex"/>
    <property type="evidence" value="ECO:0007669"/>
    <property type="project" value="InterPro"/>
</dbReference>
<name>A0A2T8ICE1_9POAL</name>
<dbReference type="GO" id="GO:0030515">
    <property type="term" value="F:snoRNA binding"/>
    <property type="evidence" value="ECO:0007669"/>
    <property type="project" value="InterPro"/>
</dbReference>
<protein>
    <submittedName>
        <fullName evidence="1">Uncharacterized protein</fullName>
    </submittedName>
</protein>
<dbReference type="PANTHER" id="PTHR10894:SF35">
    <property type="entry name" value="PROTEIN, PUTATIVE, EXPRESSED-RELATED"/>
    <property type="match status" value="1"/>
</dbReference>
<organism evidence="1">
    <name type="scientific">Panicum hallii</name>
    <dbReference type="NCBI Taxonomy" id="206008"/>
    <lineage>
        <taxon>Eukaryota</taxon>
        <taxon>Viridiplantae</taxon>
        <taxon>Streptophyta</taxon>
        <taxon>Embryophyta</taxon>
        <taxon>Tracheophyta</taxon>
        <taxon>Spermatophyta</taxon>
        <taxon>Magnoliopsida</taxon>
        <taxon>Liliopsida</taxon>
        <taxon>Poales</taxon>
        <taxon>Poaceae</taxon>
        <taxon>PACMAD clade</taxon>
        <taxon>Panicoideae</taxon>
        <taxon>Panicodae</taxon>
        <taxon>Paniceae</taxon>
        <taxon>Panicinae</taxon>
        <taxon>Panicum</taxon>
        <taxon>Panicum sect. Panicum</taxon>
    </lineage>
</organism>
<dbReference type="InterPro" id="IPR045056">
    <property type="entry name" value="Nop56/Nop58"/>
</dbReference>
<dbReference type="AlphaFoldDB" id="A0A2T8ICE1"/>
<sequence>MIKRWYVPGREIAVGKAEYKVIIEKSLGIPCLFDDIVMEVVSGHKNLMHFLVPQEKMKLRNADHLPISQGLKMILNRHGFDVKPETVNREIILVACLLLDCEYCDVKNCKPSRLAGEHIKDVSGIKSEGWDLMKLATAVKIICYPAEATITEKEMFTRDEVLKFEKDVHKYEDRFNKGLCLNVYDEMVEARAYIRSIHRTLESLPK</sequence>
<evidence type="ECO:0000313" key="1">
    <source>
        <dbReference type="EMBL" id="PVH35340.1"/>
    </source>
</evidence>
<dbReference type="Gramene" id="PVH35340">
    <property type="protein sequence ID" value="PVH35340"/>
    <property type="gene ID" value="PAHAL_7G157000"/>
</dbReference>
<proteinExistence type="predicted"/>
<accession>A0A2T8ICE1</accession>